<evidence type="ECO:0000313" key="3">
    <source>
        <dbReference type="Proteomes" id="UP001165667"/>
    </source>
</evidence>
<dbReference type="RefSeq" id="WP_282588444.1">
    <property type="nucleotide sequence ID" value="NZ_JAMOIM010000039.1"/>
</dbReference>
<comment type="caution">
    <text evidence="2">The sequence shown here is derived from an EMBL/GenBank/DDBJ whole genome shotgun (WGS) entry which is preliminary data.</text>
</comment>
<keyword evidence="3" id="KW-1185">Reference proteome</keyword>
<evidence type="ECO:0000313" key="2">
    <source>
        <dbReference type="EMBL" id="MCW6512065.1"/>
    </source>
</evidence>
<reference evidence="2" key="1">
    <citation type="submission" date="2022-05" db="EMBL/GenBank/DDBJ databases">
        <authorList>
            <person name="Pankratov T."/>
        </authorList>
    </citation>
    <scope>NUCLEOTIDE SEQUENCE</scope>
    <source>
        <strain evidence="2">BP6-180914</strain>
    </source>
</reference>
<dbReference type="AlphaFoldDB" id="A0AA42CR39"/>
<sequence length="124" mass="13233">MLHSRVLSDADKRAVLAAWASDAHAVPNLPAMRQLDSGAIVGIGTVLAALRALDSSRGPSALPFASGQGLGSKPRFTSKMRWRRAPHRDDGDDDPPPSPAAAPPPGVELELRRRRDQNWQLAAA</sequence>
<protein>
    <submittedName>
        <fullName evidence="2">Uncharacterized protein</fullName>
    </submittedName>
</protein>
<accession>A0AA42CR39</accession>
<dbReference type="EMBL" id="JAMOIM010000039">
    <property type="protein sequence ID" value="MCW6512065.1"/>
    <property type="molecule type" value="Genomic_DNA"/>
</dbReference>
<gene>
    <name evidence="2" type="ORF">M8523_29445</name>
</gene>
<feature type="compositionally biased region" description="Pro residues" evidence="1">
    <location>
        <begin position="96"/>
        <end position="106"/>
    </location>
</feature>
<proteinExistence type="predicted"/>
<name>A0AA42CR39_9HYPH</name>
<feature type="region of interest" description="Disordered" evidence="1">
    <location>
        <begin position="58"/>
        <end position="124"/>
    </location>
</feature>
<organism evidence="2 3">
    <name type="scientific">Lichenifustis flavocetrariae</name>
    <dbReference type="NCBI Taxonomy" id="2949735"/>
    <lineage>
        <taxon>Bacteria</taxon>
        <taxon>Pseudomonadati</taxon>
        <taxon>Pseudomonadota</taxon>
        <taxon>Alphaproteobacteria</taxon>
        <taxon>Hyphomicrobiales</taxon>
        <taxon>Lichenihabitantaceae</taxon>
        <taxon>Lichenifustis</taxon>
    </lineage>
</organism>
<feature type="compositionally biased region" description="Basic residues" evidence="1">
    <location>
        <begin position="76"/>
        <end position="86"/>
    </location>
</feature>
<evidence type="ECO:0000256" key="1">
    <source>
        <dbReference type="SAM" id="MobiDB-lite"/>
    </source>
</evidence>
<dbReference type="Proteomes" id="UP001165667">
    <property type="component" value="Unassembled WGS sequence"/>
</dbReference>